<dbReference type="Pfam" id="PF13170">
    <property type="entry name" value="DUF4003"/>
    <property type="match status" value="1"/>
</dbReference>
<dbReference type="RefSeq" id="WP_118764323.1">
    <property type="nucleotide sequence ID" value="NZ_CABJCF010000001.1"/>
</dbReference>
<proteinExistence type="predicted"/>
<sequence>MDDLLLQKCITFMDKKEALRQKHFFSNLDENAVIAYIYMYHKQEINFDALSSCEWIVKKAFSFTSPYRQAHPRIYAAMMAVSQQDPDTVVARVIAFEQQFNRSFAKNNGLAVLAFIAAEIQPVEYQPIYYTALSIYNRMKDLHRFLTNDQDVIYAGILAMTPHLKEDVVDELVIMDDLLMNEYHLDGDYARRLSYVLALCEGTATVKVRRAMELIQAITNGWDRSINYLYFILPAVLANISIPFERVLEDYEEVSAFLKMQKDYGKFYNHTRSLHTCMILLQYYAEDNLSIYAVINAIVFSITNAQRS</sequence>
<dbReference type="Proteomes" id="UP000284731">
    <property type="component" value="Unassembled WGS sequence"/>
</dbReference>
<name>A0A412PIC7_9FIRM</name>
<organism evidence="1 2">
    <name type="scientific">Solobacterium moorei</name>
    <dbReference type="NCBI Taxonomy" id="102148"/>
    <lineage>
        <taxon>Bacteria</taxon>
        <taxon>Bacillati</taxon>
        <taxon>Bacillota</taxon>
        <taxon>Erysipelotrichia</taxon>
        <taxon>Erysipelotrichales</taxon>
        <taxon>Erysipelotrichaceae</taxon>
        <taxon>Solobacterium</taxon>
    </lineage>
</organism>
<evidence type="ECO:0000313" key="2">
    <source>
        <dbReference type="Proteomes" id="UP000284731"/>
    </source>
</evidence>
<dbReference type="EMBL" id="QRWX01000001">
    <property type="protein sequence ID" value="RGT57902.1"/>
    <property type="molecule type" value="Genomic_DNA"/>
</dbReference>
<gene>
    <name evidence="1" type="ORF">DWX20_02300</name>
</gene>
<protein>
    <submittedName>
        <fullName evidence="1">DUF4003 family protein</fullName>
    </submittedName>
</protein>
<accession>A0A412PIC7</accession>
<dbReference type="InterPro" id="IPR025062">
    <property type="entry name" value="DUF4003"/>
</dbReference>
<comment type="caution">
    <text evidence="1">The sequence shown here is derived from an EMBL/GenBank/DDBJ whole genome shotgun (WGS) entry which is preliminary data.</text>
</comment>
<reference evidence="1 2" key="1">
    <citation type="submission" date="2018-08" db="EMBL/GenBank/DDBJ databases">
        <title>A genome reference for cultivated species of the human gut microbiota.</title>
        <authorList>
            <person name="Zou Y."/>
            <person name="Xue W."/>
            <person name="Luo G."/>
        </authorList>
    </citation>
    <scope>NUCLEOTIDE SEQUENCE [LARGE SCALE GENOMIC DNA]</scope>
    <source>
        <strain evidence="1 2">AF18-46</strain>
    </source>
</reference>
<evidence type="ECO:0000313" key="1">
    <source>
        <dbReference type="EMBL" id="RGT57902.1"/>
    </source>
</evidence>
<dbReference type="AlphaFoldDB" id="A0A412PIC7"/>